<dbReference type="Proteomes" id="UP000518752">
    <property type="component" value="Unassembled WGS sequence"/>
</dbReference>
<accession>A0A8H5GY21</accession>
<protein>
    <submittedName>
        <fullName evidence="2">Uncharacterized protein</fullName>
    </submittedName>
</protein>
<organism evidence="2 3">
    <name type="scientific">Collybiopsis confluens</name>
    <dbReference type="NCBI Taxonomy" id="2823264"/>
    <lineage>
        <taxon>Eukaryota</taxon>
        <taxon>Fungi</taxon>
        <taxon>Dikarya</taxon>
        <taxon>Basidiomycota</taxon>
        <taxon>Agaricomycotina</taxon>
        <taxon>Agaricomycetes</taxon>
        <taxon>Agaricomycetidae</taxon>
        <taxon>Agaricales</taxon>
        <taxon>Marasmiineae</taxon>
        <taxon>Omphalotaceae</taxon>
        <taxon>Collybiopsis</taxon>
    </lineage>
</organism>
<sequence length="191" mass="20568">MIENASSDVDNNDKDEDEADGGGYEGFQSTSKEDVTPGTYEPSAALATPPTYTAFGSSNVASARYSPQSPTFISYGPSSGADYRSQSPAFTAHDISPNRLRLSHRTSCIYCALLPAAPAPFESLSDLSERISFLHQFHLRLHSLQMRVRIPFDLSVDVIMNIRVGVVGSSEALVFNNRPPSPGVPLDVVVG</sequence>
<proteinExistence type="predicted"/>
<evidence type="ECO:0000313" key="3">
    <source>
        <dbReference type="Proteomes" id="UP000518752"/>
    </source>
</evidence>
<gene>
    <name evidence="2" type="ORF">D9757_010550</name>
</gene>
<name>A0A8H5GY21_9AGAR</name>
<dbReference type="EMBL" id="JAACJN010000107">
    <property type="protein sequence ID" value="KAF5373198.1"/>
    <property type="molecule type" value="Genomic_DNA"/>
</dbReference>
<feature type="region of interest" description="Disordered" evidence="1">
    <location>
        <begin position="1"/>
        <end position="48"/>
    </location>
</feature>
<comment type="caution">
    <text evidence="2">The sequence shown here is derived from an EMBL/GenBank/DDBJ whole genome shotgun (WGS) entry which is preliminary data.</text>
</comment>
<evidence type="ECO:0000313" key="2">
    <source>
        <dbReference type="EMBL" id="KAF5373198.1"/>
    </source>
</evidence>
<dbReference type="AlphaFoldDB" id="A0A8H5GY21"/>
<keyword evidence="3" id="KW-1185">Reference proteome</keyword>
<reference evidence="2 3" key="1">
    <citation type="journal article" date="2020" name="ISME J.">
        <title>Uncovering the hidden diversity of litter-decomposition mechanisms in mushroom-forming fungi.</title>
        <authorList>
            <person name="Floudas D."/>
            <person name="Bentzer J."/>
            <person name="Ahren D."/>
            <person name="Johansson T."/>
            <person name="Persson P."/>
            <person name="Tunlid A."/>
        </authorList>
    </citation>
    <scope>NUCLEOTIDE SEQUENCE [LARGE SCALE GENOMIC DNA]</scope>
    <source>
        <strain evidence="2 3">CBS 406.79</strain>
    </source>
</reference>
<evidence type="ECO:0000256" key="1">
    <source>
        <dbReference type="SAM" id="MobiDB-lite"/>
    </source>
</evidence>